<name>A0A1E7F9V6_9STRA</name>
<dbReference type="InParanoid" id="A0A1E7F9V6"/>
<evidence type="ECO:0000256" key="1">
    <source>
        <dbReference type="SAM" id="Phobius"/>
    </source>
</evidence>
<organism evidence="2 3">
    <name type="scientific">Fragilariopsis cylindrus CCMP1102</name>
    <dbReference type="NCBI Taxonomy" id="635003"/>
    <lineage>
        <taxon>Eukaryota</taxon>
        <taxon>Sar</taxon>
        <taxon>Stramenopiles</taxon>
        <taxon>Ochrophyta</taxon>
        <taxon>Bacillariophyta</taxon>
        <taxon>Bacillariophyceae</taxon>
        <taxon>Bacillariophycidae</taxon>
        <taxon>Bacillariales</taxon>
        <taxon>Bacillariaceae</taxon>
        <taxon>Fragilariopsis</taxon>
    </lineage>
</organism>
<keyword evidence="1" id="KW-1133">Transmembrane helix</keyword>
<gene>
    <name evidence="2" type="ORF">FRACYDRAFT_241477</name>
</gene>
<dbReference type="AlphaFoldDB" id="A0A1E7F9V6"/>
<sequence length="119" mass="13714">MVDFSTIIGICGQNHTIIILFGPWQVYPATKFMTGFFQRNKLMTYRMTMWSVGDMLQQLGAPAVIVQLVNNSSYCLLHGESFDLFNYPIIQQMAMCLVGYMVCYDWYMLKQLGAQLFVL</sequence>
<reference evidence="2 3" key="1">
    <citation type="submission" date="2016-09" db="EMBL/GenBank/DDBJ databases">
        <title>Extensive genetic diversity and differential bi-allelic expression allows diatom success in the polar Southern Ocean.</title>
        <authorList>
            <consortium name="DOE Joint Genome Institute"/>
            <person name="Mock T."/>
            <person name="Otillar R.P."/>
            <person name="Strauss J."/>
            <person name="Dupont C."/>
            <person name="Frickenhaus S."/>
            <person name="Maumus F."/>
            <person name="Mcmullan M."/>
            <person name="Sanges R."/>
            <person name="Schmutz J."/>
            <person name="Toseland A."/>
            <person name="Valas R."/>
            <person name="Veluchamy A."/>
            <person name="Ward B.J."/>
            <person name="Allen A."/>
            <person name="Barry K."/>
            <person name="Falciatore A."/>
            <person name="Ferrante M."/>
            <person name="Fortunato A.E."/>
            <person name="Gloeckner G."/>
            <person name="Gruber A."/>
            <person name="Hipkin R."/>
            <person name="Janech M."/>
            <person name="Kroth P."/>
            <person name="Leese F."/>
            <person name="Lindquist E."/>
            <person name="Lyon B.R."/>
            <person name="Martin J."/>
            <person name="Mayer C."/>
            <person name="Parker M."/>
            <person name="Quesneville H."/>
            <person name="Raymond J."/>
            <person name="Uhlig C."/>
            <person name="Valentin K.U."/>
            <person name="Worden A.Z."/>
            <person name="Armbrust E.V."/>
            <person name="Bowler C."/>
            <person name="Green B."/>
            <person name="Moulton V."/>
            <person name="Van Oosterhout C."/>
            <person name="Grigoriev I."/>
        </authorList>
    </citation>
    <scope>NUCLEOTIDE SEQUENCE [LARGE SCALE GENOMIC DNA]</scope>
    <source>
        <strain evidence="2 3">CCMP1102</strain>
    </source>
</reference>
<evidence type="ECO:0000313" key="2">
    <source>
        <dbReference type="EMBL" id="OEU14919.1"/>
    </source>
</evidence>
<dbReference type="EMBL" id="KV784360">
    <property type="protein sequence ID" value="OEU14919.1"/>
    <property type="molecule type" value="Genomic_DNA"/>
</dbReference>
<keyword evidence="3" id="KW-1185">Reference proteome</keyword>
<dbReference type="KEGG" id="fcy:FRACYDRAFT_241477"/>
<accession>A0A1E7F9V6</accession>
<evidence type="ECO:0000313" key="3">
    <source>
        <dbReference type="Proteomes" id="UP000095751"/>
    </source>
</evidence>
<keyword evidence="1" id="KW-0472">Membrane</keyword>
<keyword evidence="1" id="KW-0812">Transmembrane</keyword>
<dbReference type="Proteomes" id="UP000095751">
    <property type="component" value="Unassembled WGS sequence"/>
</dbReference>
<proteinExistence type="predicted"/>
<feature type="transmembrane region" description="Helical" evidence="1">
    <location>
        <begin position="6"/>
        <end position="27"/>
    </location>
</feature>
<protein>
    <submittedName>
        <fullName evidence="2">Uncharacterized protein</fullName>
    </submittedName>
</protein>